<dbReference type="AlphaFoldDB" id="A0A644SXL8"/>
<protein>
    <recommendedName>
        <fullName evidence="2">DUF4363 family protein</fullName>
    </recommendedName>
</protein>
<proteinExistence type="predicted"/>
<reference evidence="1" key="1">
    <citation type="submission" date="2019-08" db="EMBL/GenBank/DDBJ databases">
        <authorList>
            <person name="Kucharzyk K."/>
            <person name="Murdoch R.W."/>
            <person name="Higgins S."/>
            <person name="Loffler F."/>
        </authorList>
    </citation>
    <scope>NUCLEOTIDE SEQUENCE</scope>
</reference>
<organism evidence="1">
    <name type="scientific">bioreactor metagenome</name>
    <dbReference type="NCBI Taxonomy" id="1076179"/>
    <lineage>
        <taxon>unclassified sequences</taxon>
        <taxon>metagenomes</taxon>
        <taxon>ecological metagenomes</taxon>
    </lineage>
</organism>
<dbReference type="Pfam" id="PF14276">
    <property type="entry name" value="DUF4363"/>
    <property type="match status" value="1"/>
</dbReference>
<dbReference type="InterPro" id="IPR025373">
    <property type="entry name" value="DUF4363"/>
</dbReference>
<dbReference type="EMBL" id="VSSQ01000007">
    <property type="protein sequence ID" value="MPL58371.1"/>
    <property type="molecule type" value="Genomic_DNA"/>
</dbReference>
<sequence>MVYHTGKRMKLRAMRVGMLKKIFLSMLLSGILIFSCSCTLLTDSLDSRSGFSNHLAQVENSIRNEDWDQATASLKESKKAWEKIKPLLQVDIDHDYVEEIEEGFVKLDGYIDVKDKSNSLVSVLLIENIWDNIGSF</sequence>
<name>A0A644SXL8_9ZZZZ</name>
<comment type="caution">
    <text evidence="1">The sequence shown here is derived from an EMBL/GenBank/DDBJ whole genome shotgun (WGS) entry which is preliminary data.</text>
</comment>
<evidence type="ECO:0008006" key="2">
    <source>
        <dbReference type="Google" id="ProtNLM"/>
    </source>
</evidence>
<gene>
    <name evidence="1" type="ORF">SDC9_03903</name>
</gene>
<accession>A0A644SXL8</accession>
<evidence type="ECO:0000313" key="1">
    <source>
        <dbReference type="EMBL" id="MPL58371.1"/>
    </source>
</evidence>